<proteinExistence type="predicted"/>
<evidence type="ECO:0000259" key="1">
    <source>
        <dbReference type="Pfam" id="PF09860"/>
    </source>
</evidence>
<dbReference type="InterPro" id="IPR018656">
    <property type="entry name" value="DUF2087"/>
</dbReference>
<gene>
    <name evidence="2" type="ORF">FB475_6217</name>
</gene>
<evidence type="ECO:0000313" key="2">
    <source>
        <dbReference type="EMBL" id="TQJ06552.1"/>
    </source>
</evidence>
<reference evidence="2 3" key="1">
    <citation type="submission" date="2019-06" db="EMBL/GenBank/DDBJ databases">
        <title>Sequencing the genomes of 1000 actinobacteria strains.</title>
        <authorList>
            <person name="Klenk H.-P."/>
        </authorList>
    </citation>
    <scope>NUCLEOTIDE SEQUENCE [LARGE SCALE GENOMIC DNA]</scope>
    <source>
        <strain evidence="2 3">DSM 17305</strain>
    </source>
</reference>
<comment type="caution">
    <text evidence="2">The sequence shown here is derived from an EMBL/GenBank/DDBJ whole genome shotgun (WGS) entry which is preliminary data.</text>
</comment>
<dbReference type="EMBL" id="VFMM01000003">
    <property type="protein sequence ID" value="TQJ06552.1"/>
    <property type="molecule type" value="Genomic_DNA"/>
</dbReference>
<dbReference type="Proteomes" id="UP000316298">
    <property type="component" value="Unassembled WGS sequence"/>
</dbReference>
<dbReference type="SUPFAM" id="SSF46785">
    <property type="entry name" value="Winged helix' DNA-binding domain"/>
    <property type="match status" value="1"/>
</dbReference>
<protein>
    <recommendedName>
        <fullName evidence="1">DUF2087 domain-containing protein</fullName>
    </recommendedName>
</protein>
<evidence type="ECO:0000313" key="3">
    <source>
        <dbReference type="Proteomes" id="UP000316298"/>
    </source>
</evidence>
<dbReference type="Pfam" id="PF09860">
    <property type="entry name" value="DUF2087"/>
    <property type="match status" value="1"/>
</dbReference>
<dbReference type="InterPro" id="IPR036388">
    <property type="entry name" value="WH-like_DNA-bd_sf"/>
</dbReference>
<dbReference type="Gene3D" id="1.10.10.10">
    <property type="entry name" value="Winged helix-like DNA-binding domain superfamily/Winged helix DNA-binding domain"/>
    <property type="match status" value="1"/>
</dbReference>
<sequence>MFSVKGMNADQLCGLLAEPSRLRTYSAIVLGASTPDQVAGSTGLAAPVVVKALQRLTKGGLIEASRDGFTADADVFKEAVRASRPERVPLDPDPARDGVLQSFIRDGRLTHFPTYPDKYRVVLEYLVQSFEVGREYPESEVNELLNRWHPDHAALRRGLVDARLLHRENGIYTRTK</sequence>
<organism evidence="2 3">
    <name type="scientific">Kribbella jejuensis</name>
    <dbReference type="NCBI Taxonomy" id="236068"/>
    <lineage>
        <taxon>Bacteria</taxon>
        <taxon>Bacillati</taxon>
        <taxon>Actinomycetota</taxon>
        <taxon>Actinomycetes</taxon>
        <taxon>Propionibacteriales</taxon>
        <taxon>Kribbellaceae</taxon>
        <taxon>Kribbella</taxon>
    </lineage>
</organism>
<keyword evidence="3" id="KW-1185">Reference proteome</keyword>
<dbReference type="AlphaFoldDB" id="A0A542DTZ1"/>
<feature type="domain" description="DUF2087" evidence="1">
    <location>
        <begin position="108"/>
        <end position="174"/>
    </location>
</feature>
<accession>A0A542DTZ1</accession>
<dbReference type="InterPro" id="IPR036390">
    <property type="entry name" value="WH_DNA-bd_sf"/>
</dbReference>
<name>A0A542DTZ1_9ACTN</name>